<feature type="transmembrane region" description="Helical" evidence="6">
    <location>
        <begin position="366"/>
        <end position="388"/>
    </location>
</feature>
<dbReference type="EMBL" id="MU404358">
    <property type="protein sequence ID" value="KAI1610436.1"/>
    <property type="molecule type" value="Genomic_DNA"/>
</dbReference>
<feature type="compositionally biased region" description="Polar residues" evidence="5">
    <location>
        <begin position="7"/>
        <end position="35"/>
    </location>
</feature>
<feature type="transmembrane region" description="Helical" evidence="6">
    <location>
        <begin position="619"/>
        <end position="640"/>
    </location>
</feature>
<dbReference type="InterPro" id="IPR036259">
    <property type="entry name" value="MFS_trans_sf"/>
</dbReference>
<feature type="transmembrane region" description="Helical" evidence="6">
    <location>
        <begin position="585"/>
        <end position="607"/>
    </location>
</feature>
<feature type="transmembrane region" description="Helical" evidence="6">
    <location>
        <begin position="680"/>
        <end position="703"/>
    </location>
</feature>
<evidence type="ECO:0000256" key="2">
    <source>
        <dbReference type="ARBA" id="ARBA00022692"/>
    </source>
</evidence>
<dbReference type="GO" id="GO:0016020">
    <property type="term" value="C:membrane"/>
    <property type="evidence" value="ECO:0007669"/>
    <property type="project" value="UniProtKB-SubCell"/>
</dbReference>
<keyword evidence="9" id="KW-1185">Reference proteome</keyword>
<feature type="compositionally biased region" description="Basic and acidic residues" evidence="5">
    <location>
        <begin position="179"/>
        <end position="210"/>
    </location>
</feature>
<evidence type="ECO:0000256" key="6">
    <source>
        <dbReference type="SAM" id="Phobius"/>
    </source>
</evidence>
<feature type="transmembrane region" description="Helical" evidence="6">
    <location>
        <begin position="339"/>
        <end position="360"/>
    </location>
</feature>
<feature type="compositionally biased region" description="Gly residues" evidence="5">
    <location>
        <begin position="724"/>
        <end position="761"/>
    </location>
</feature>
<sequence>MEDDTRSNSGQTLRPFSQPTINSRFPSLRRLNSTEPYRHRSLPAEPSPGSDRASSEITFAVLYDDGPDYHVGHYDEEGSMRSAQNTRDSMNSFAPSFRTRDSRIVSDDHYLDRNPDFVANQRLLAEGYLNNNDSLYDQSVPRYPTQSEETLAMNALHNTYGRDEKGPLSQQMTPPMDRAQSKHSHESWCTCDEDHGHGMADRKDPSKFDLEAQNGPPTPTAFLPKEKGGKGPGGPGGPGGPPGSMPKGPYDVTFNGPDDPLDPKNWAPKQKWAVVALTASFTFLSPLASSMVAPALPQIAKDFHITNSIEQQIVLSIFVLAYAIGPMILGPLSELYGRVIVLQSSNVVFLAFNTACGFATSKQELMAFRFLSGLGGSAPLAIGGGVLGDLFKPEERGKAMGLYALGPLLGPAVGPIVGAWVAEKSTWRWMFWATSIVNLFILFGGVWKLRETYAPYILHKKAKMIRKQTGDDRYRAQDEGAVDQPVWKKVVTTMGRSFGMLFTQPIVQVLALYMAFSYGILYLALSTFFELYKTVYGESTGIAGLNYLSLGLGFFIGAPLCGKSGDKIYAKLKARSHDGKGKPEFRMPLVIPFSLFVPAGLLVYGWSAQARTHWIVPNIGAFLFGIGTIAAFQCVTTYLVDTYARLAASAVAAVTILRSLAGFGFPLFAPAMYKALHYGWGNTVLAIAAIGIGTPVPILLWIFGEKLRKRSSLAFKGPPPGMKGPPGMGGPPGKGPGGPGGPGAKGPGGPGGAGMGPGGVPTGPPPPFPGHKGPGGPH</sequence>
<feature type="transmembrane region" description="Helical" evidence="6">
    <location>
        <begin position="272"/>
        <end position="293"/>
    </location>
</feature>
<feature type="transmembrane region" description="Helical" evidence="6">
    <location>
        <begin position="647"/>
        <end position="668"/>
    </location>
</feature>
<feature type="domain" description="Major facilitator superfamily (MFS) profile" evidence="7">
    <location>
        <begin position="274"/>
        <end position="706"/>
    </location>
</feature>
<feature type="transmembrane region" description="Helical" evidence="6">
    <location>
        <begin position="313"/>
        <end position="332"/>
    </location>
</feature>
<feature type="region of interest" description="Disordered" evidence="5">
    <location>
        <begin position="714"/>
        <end position="778"/>
    </location>
</feature>
<organism evidence="8 9">
    <name type="scientific">Exophiala viscosa</name>
    <dbReference type="NCBI Taxonomy" id="2486360"/>
    <lineage>
        <taxon>Eukaryota</taxon>
        <taxon>Fungi</taxon>
        <taxon>Dikarya</taxon>
        <taxon>Ascomycota</taxon>
        <taxon>Pezizomycotina</taxon>
        <taxon>Eurotiomycetes</taxon>
        <taxon>Chaetothyriomycetidae</taxon>
        <taxon>Chaetothyriales</taxon>
        <taxon>Herpotrichiellaceae</taxon>
        <taxon>Exophiala</taxon>
    </lineage>
</organism>
<accession>A0AAN6DPY9</accession>
<comment type="caution">
    <text evidence="8">The sequence shown here is derived from an EMBL/GenBank/DDBJ whole genome shotgun (WGS) entry which is preliminary data.</text>
</comment>
<evidence type="ECO:0000313" key="9">
    <source>
        <dbReference type="Proteomes" id="UP001203852"/>
    </source>
</evidence>
<dbReference type="AlphaFoldDB" id="A0AAN6DPY9"/>
<evidence type="ECO:0000256" key="1">
    <source>
        <dbReference type="ARBA" id="ARBA00004141"/>
    </source>
</evidence>
<dbReference type="CDD" id="cd17323">
    <property type="entry name" value="MFS_Tpo1_MDR_like"/>
    <property type="match status" value="1"/>
</dbReference>
<dbReference type="GO" id="GO:0016301">
    <property type="term" value="F:kinase activity"/>
    <property type="evidence" value="ECO:0007669"/>
    <property type="project" value="UniProtKB-KW"/>
</dbReference>
<dbReference type="Gene3D" id="1.20.1250.20">
    <property type="entry name" value="MFS general substrate transporter like domains"/>
    <property type="match status" value="1"/>
</dbReference>
<dbReference type="InterPro" id="IPR020846">
    <property type="entry name" value="MFS_dom"/>
</dbReference>
<dbReference type="Pfam" id="PF07690">
    <property type="entry name" value="MFS_1"/>
    <property type="match status" value="1"/>
</dbReference>
<feature type="transmembrane region" description="Helical" evidence="6">
    <location>
        <begin position="400"/>
        <end position="421"/>
    </location>
</feature>
<protein>
    <submittedName>
        <fullName evidence="8">Mitogen-activated protein kinase</fullName>
    </submittedName>
</protein>
<dbReference type="FunFam" id="1.20.1250.20:FF:000011">
    <property type="entry name" value="MFS multidrug transporter, putative"/>
    <property type="match status" value="1"/>
</dbReference>
<keyword evidence="2 6" id="KW-0812">Transmembrane</keyword>
<keyword evidence="8" id="KW-0808">Transferase</keyword>
<feature type="transmembrane region" description="Helical" evidence="6">
    <location>
        <begin position="545"/>
        <end position="564"/>
    </location>
</feature>
<keyword evidence="3 6" id="KW-1133">Transmembrane helix</keyword>
<feature type="transmembrane region" description="Helical" evidence="6">
    <location>
        <begin position="506"/>
        <end position="525"/>
    </location>
</feature>
<dbReference type="PANTHER" id="PTHR23502">
    <property type="entry name" value="MAJOR FACILITATOR SUPERFAMILY"/>
    <property type="match status" value="1"/>
</dbReference>
<dbReference type="PANTHER" id="PTHR23502:SF60">
    <property type="entry name" value="MAJOR FACILITATOR SUPERFAMILY (MFS) PROFILE DOMAIN-CONTAINING PROTEIN-RELATED"/>
    <property type="match status" value="1"/>
</dbReference>
<feature type="region of interest" description="Disordered" evidence="5">
    <location>
        <begin position="1"/>
        <end position="53"/>
    </location>
</feature>
<evidence type="ECO:0000313" key="8">
    <source>
        <dbReference type="EMBL" id="KAI1610436.1"/>
    </source>
</evidence>
<dbReference type="PROSITE" id="PS50850">
    <property type="entry name" value="MFS"/>
    <property type="match status" value="1"/>
</dbReference>
<feature type="region of interest" description="Disordered" evidence="5">
    <location>
        <begin position="161"/>
        <end position="263"/>
    </location>
</feature>
<keyword evidence="8" id="KW-0418">Kinase</keyword>
<evidence type="ECO:0000256" key="3">
    <source>
        <dbReference type="ARBA" id="ARBA00022989"/>
    </source>
</evidence>
<keyword evidence="4 6" id="KW-0472">Membrane</keyword>
<reference evidence="8" key="1">
    <citation type="journal article" date="2022" name="bioRxiv">
        <title>Deciphering the potential niche of two novel black yeast fungi from a biological soil crust based on their genomes, phenotypes, and melanin regulation.</title>
        <authorList>
            <consortium name="DOE Joint Genome Institute"/>
            <person name="Carr E.C."/>
            <person name="Barton Q."/>
            <person name="Grambo S."/>
            <person name="Sullivan M."/>
            <person name="Renfro C.M."/>
            <person name="Kuo A."/>
            <person name="Pangilinan J."/>
            <person name="Lipzen A."/>
            <person name="Keymanesh K."/>
            <person name="Savage E."/>
            <person name="Barry K."/>
            <person name="Grigoriev I.V."/>
            <person name="Riekhof W.R."/>
            <person name="Harris S.S."/>
        </authorList>
    </citation>
    <scope>NUCLEOTIDE SEQUENCE</scope>
    <source>
        <strain evidence="8">JF 03-4F</strain>
    </source>
</reference>
<dbReference type="GO" id="GO:0022857">
    <property type="term" value="F:transmembrane transporter activity"/>
    <property type="evidence" value="ECO:0007669"/>
    <property type="project" value="InterPro"/>
</dbReference>
<comment type="subcellular location">
    <subcellularLocation>
        <location evidence="1">Membrane</location>
        <topology evidence="1">Multi-pass membrane protein</topology>
    </subcellularLocation>
</comment>
<proteinExistence type="predicted"/>
<evidence type="ECO:0000259" key="7">
    <source>
        <dbReference type="PROSITE" id="PS50850"/>
    </source>
</evidence>
<name>A0AAN6DPY9_9EURO</name>
<evidence type="ECO:0000256" key="5">
    <source>
        <dbReference type="SAM" id="MobiDB-lite"/>
    </source>
</evidence>
<dbReference type="Proteomes" id="UP001203852">
    <property type="component" value="Unassembled WGS sequence"/>
</dbReference>
<dbReference type="InterPro" id="IPR011701">
    <property type="entry name" value="MFS"/>
</dbReference>
<feature type="transmembrane region" description="Helical" evidence="6">
    <location>
        <begin position="427"/>
        <end position="447"/>
    </location>
</feature>
<evidence type="ECO:0000256" key="4">
    <source>
        <dbReference type="ARBA" id="ARBA00023136"/>
    </source>
</evidence>
<gene>
    <name evidence="8" type="ORF">EDD36DRAFT_326119</name>
</gene>
<dbReference type="SUPFAM" id="SSF103473">
    <property type="entry name" value="MFS general substrate transporter"/>
    <property type="match status" value="1"/>
</dbReference>